<name>A0ABW3TNJ2_9MICO</name>
<protein>
    <submittedName>
        <fullName evidence="1">Uncharacterized protein</fullName>
    </submittedName>
</protein>
<gene>
    <name evidence="1" type="ORF">ACFQ3U_06700</name>
</gene>
<reference evidence="2" key="1">
    <citation type="journal article" date="2019" name="Int. J. Syst. Evol. Microbiol.">
        <title>The Global Catalogue of Microorganisms (GCM) 10K type strain sequencing project: providing services to taxonomists for standard genome sequencing and annotation.</title>
        <authorList>
            <consortium name="The Broad Institute Genomics Platform"/>
            <consortium name="The Broad Institute Genome Sequencing Center for Infectious Disease"/>
            <person name="Wu L."/>
            <person name="Ma J."/>
        </authorList>
    </citation>
    <scope>NUCLEOTIDE SEQUENCE [LARGE SCALE GENOMIC DNA]</scope>
    <source>
        <strain evidence="2">CCUG 50213</strain>
    </source>
</reference>
<evidence type="ECO:0000313" key="1">
    <source>
        <dbReference type="EMBL" id="MFD1201578.1"/>
    </source>
</evidence>
<dbReference type="RefSeq" id="WP_343957960.1">
    <property type="nucleotide sequence ID" value="NZ_BAAAKZ010000002.1"/>
</dbReference>
<dbReference type="Proteomes" id="UP001597181">
    <property type="component" value="Unassembled WGS sequence"/>
</dbReference>
<sequence length="83" mass="9636">MAKLSDFYRSSTPEIFRKTPQPWERVKVVDCAAEFGAGTSTEYVRKLARRLGIKTLNIDGYAWLTVEDVAVMRDWHRHNAHKL</sequence>
<evidence type="ECO:0000313" key="2">
    <source>
        <dbReference type="Proteomes" id="UP001597181"/>
    </source>
</evidence>
<accession>A0ABW3TNJ2</accession>
<proteinExistence type="predicted"/>
<organism evidence="1 2">
    <name type="scientific">Leucobacter albus</name>
    <dbReference type="NCBI Taxonomy" id="272210"/>
    <lineage>
        <taxon>Bacteria</taxon>
        <taxon>Bacillati</taxon>
        <taxon>Actinomycetota</taxon>
        <taxon>Actinomycetes</taxon>
        <taxon>Micrococcales</taxon>
        <taxon>Microbacteriaceae</taxon>
        <taxon>Leucobacter</taxon>
    </lineage>
</organism>
<keyword evidence="2" id="KW-1185">Reference proteome</keyword>
<comment type="caution">
    <text evidence="1">The sequence shown here is derived from an EMBL/GenBank/DDBJ whole genome shotgun (WGS) entry which is preliminary data.</text>
</comment>
<dbReference type="EMBL" id="JBHTLY010000002">
    <property type="protein sequence ID" value="MFD1201578.1"/>
    <property type="molecule type" value="Genomic_DNA"/>
</dbReference>